<keyword evidence="2" id="KW-1185">Reference proteome</keyword>
<accession>F9Y946</accession>
<reference evidence="1 2" key="1">
    <citation type="journal article" date="2011" name="J. Bacteriol.">
        <title>Complete genome sequence of the industrial strain Ketogulonicigenium vulgare WSH-001.</title>
        <authorList>
            <person name="Liu L."/>
            <person name="Li Y."/>
            <person name="Zhang J."/>
            <person name="Zhou Z."/>
            <person name="Liu J."/>
            <person name="Li X."/>
            <person name="Zhou J."/>
            <person name="Du G."/>
            <person name="Wang L."/>
            <person name="Chen J."/>
        </authorList>
    </citation>
    <scope>NUCLEOTIDE SEQUENCE [LARGE SCALE GENOMIC DNA]</scope>
    <source>
        <strain evidence="1 2">WSH-001</strain>
    </source>
</reference>
<gene>
    <name evidence="1" type="ordered locus">KVU_1424</name>
</gene>
<protein>
    <submittedName>
        <fullName evidence="1">Uncharacterized protein</fullName>
    </submittedName>
</protein>
<dbReference type="Proteomes" id="UP000000692">
    <property type="component" value="Chromosome"/>
</dbReference>
<dbReference type="KEGG" id="kvl:KVU_1424"/>
<dbReference type="AlphaFoldDB" id="F9Y946"/>
<organism evidence="1 2">
    <name type="scientific">Ketogulonicigenium vulgare (strain WSH-001)</name>
    <dbReference type="NCBI Taxonomy" id="759362"/>
    <lineage>
        <taxon>Bacteria</taxon>
        <taxon>Pseudomonadati</taxon>
        <taxon>Pseudomonadota</taxon>
        <taxon>Alphaproteobacteria</taxon>
        <taxon>Rhodobacterales</taxon>
        <taxon>Roseobacteraceae</taxon>
        <taxon>Ketogulonicigenium</taxon>
    </lineage>
</organism>
<evidence type="ECO:0000313" key="1">
    <source>
        <dbReference type="EMBL" id="AEM41263.1"/>
    </source>
</evidence>
<dbReference type="HOGENOM" id="CLU_3344639_0_0_5"/>
<dbReference type="EMBL" id="CP002018">
    <property type="protein sequence ID" value="AEM41263.1"/>
    <property type="molecule type" value="Genomic_DNA"/>
</dbReference>
<sequence>MIFIAPMFSQRSAMRIILYLRLASRAGDQNPAQQRPH</sequence>
<evidence type="ECO:0000313" key="2">
    <source>
        <dbReference type="Proteomes" id="UP000000692"/>
    </source>
</evidence>
<name>F9Y946_KETVW</name>
<proteinExistence type="predicted"/>